<dbReference type="Proteomes" id="UP001420932">
    <property type="component" value="Unassembled WGS sequence"/>
</dbReference>
<evidence type="ECO:0000313" key="2">
    <source>
        <dbReference type="Proteomes" id="UP001420932"/>
    </source>
</evidence>
<evidence type="ECO:0000313" key="1">
    <source>
        <dbReference type="EMBL" id="KAK9134803.1"/>
    </source>
</evidence>
<dbReference type="AlphaFoldDB" id="A0AAP0JIQ3"/>
<keyword evidence="2" id="KW-1185">Reference proteome</keyword>
<gene>
    <name evidence="1" type="ORF">Syun_014133</name>
</gene>
<organism evidence="1 2">
    <name type="scientific">Stephania yunnanensis</name>
    <dbReference type="NCBI Taxonomy" id="152371"/>
    <lineage>
        <taxon>Eukaryota</taxon>
        <taxon>Viridiplantae</taxon>
        <taxon>Streptophyta</taxon>
        <taxon>Embryophyta</taxon>
        <taxon>Tracheophyta</taxon>
        <taxon>Spermatophyta</taxon>
        <taxon>Magnoliopsida</taxon>
        <taxon>Ranunculales</taxon>
        <taxon>Menispermaceae</taxon>
        <taxon>Menispermoideae</taxon>
        <taxon>Cissampelideae</taxon>
        <taxon>Stephania</taxon>
    </lineage>
</organism>
<accession>A0AAP0JIQ3</accession>
<protein>
    <submittedName>
        <fullName evidence="1">Uncharacterized protein</fullName>
    </submittedName>
</protein>
<sequence>MEIGEAFDEFWDMYLRLILLCPMHGFIEKTLMPYFYEGLNHLERRFLDTICEGS</sequence>
<name>A0AAP0JIQ3_9MAGN</name>
<comment type="caution">
    <text evidence="1">The sequence shown here is derived from an EMBL/GenBank/DDBJ whole genome shotgun (WGS) entry which is preliminary data.</text>
</comment>
<dbReference type="EMBL" id="JBBNAF010000006">
    <property type="protein sequence ID" value="KAK9134803.1"/>
    <property type="molecule type" value="Genomic_DNA"/>
</dbReference>
<proteinExistence type="predicted"/>
<reference evidence="1 2" key="1">
    <citation type="submission" date="2024-01" db="EMBL/GenBank/DDBJ databases">
        <title>Genome assemblies of Stephania.</title>
        <authorList>
            <person name="Yang L."/>
        </authorList>
    </citation>
    <scope>NUCLEOTIDE SEQUENCE [LARGE SCALE GENOMIC DNA]</scope>
    <source>
        <strain evidence="1">YNDBR</strain>
        <tissue evidence="1">Leaf</tissue>
    </source>
</reference>